<proteinExistence type="predicted"/>
<comment type="caution">
    <text evidence="2">The sequence shown here is derived from an EMBL/GenBank/DDBJ whole genome shotgun (WGS) entry which is preliminary data.</text>
</comment>
<keyword evidence="3" id="KW-1185">Reference proteome</keyword>
<evidence type="ECO:0000313" key="3">
    <source>
        <dbReference type="Proteomes" id="UP000244722"/>
    </source>
</evidence>
<name>A0A2T6ZUU3_TUBBO</name>
<feature type="region of interest" description="Disordered" evidence="1">
    <location>
        <begin position="39"/>
        <end position="58"/>
    </location>
</feature>
<feature type="region of interest" description="Disordered" evidence="1">
    <location>
        <begin position="125"/>
        <end position="154"/>
    </location>
</feature>
<sequence>MRIAQLLDRVAYLRSWIAYLPEVPKVYWKKWVSESWVSRQGTKGGDDKEDFETTTHNPEPAMAAPIRLIVNRSIHCTGSTLTDYVNPYSSSPPSRDLLLPESYPLPTAIVPDTPTTQQLYDEDPFKTPVPPRAGDPGFLDAYPSPEGGSKWQRSKKSLAEKRMEAWKFTRKTESKAPEVSVKEFKPSPGSEPGFLDAYPCPPTPTNWLEDDVEVNVKQDGNEESNNSKEDNSITTHPA</sequence>
<evidence type="ECO:0000256" key="1">
    <source>
        <dbReference type="SAM" id="MobiDB-lite"/>
    </source>
</evidence>
<accession>A0A2T6ZUU3</accession>
<dbReference type="EMBL" id="NESQ01000096">
    <property type="protein sequence ID" value="PUU79262.1"/>
    <property type="molecule type" value="Genomic_DNA"/>
</dbReference>
<reference evidence="2 3" key="1">
    <citation type="submission" date="2017-04" db="EMBL/GenBank/DDBJ databases">
        <title>Draft genome sequence of Tuber borchii Vittad., a whitish edible truffle.</title>
        <authorList>
            <consortium name="DOE Joint Genome Institute"/>
            <person name="Murat C."/>
            <person name="Kuo A."/>
            <person name="Barry K.W."/>
            <person name="Clum A."/>
            <person name="Dockter R.B."/>
            <person name="Fauchery L."/>
            <person name="Iotti M."/>
            <person name="Kohler A."/>
            <person name="Labutti K."/>
            <person name="Lindquist E.A."/>
            <person name="Lipzen A."/>
            <person name="Ohm R.A."/>
            <person name="Wang M."/>
            <person name="Grigoriev I.V."/>
            <person name="Zambonelli A."/>
            <person name="Martin F.M."/>
        </authorList>
    </citation>
    <scope>NUCLEOTIDE SEQUENCE [LARGE SCALE GENOMIC DNA]</scope>
    <source>
        <strain evidence="2 3">Tbo3840</strain>
    </source>
</reference>
<dbReference type="AlphaFoldDB" id="A0A2T6ZUU3"/>
<feature type="region of interest" description="Disordered" evidence="1">
    <location>
        <begin position="169"/>
        <end position="238"/>
    </location>
</feature>
<feature type="compositionally biased region" description="Basic and acidic residues" evidence="1">
    <location>
        <begin position="169"/>
        <end position="185"/>
    </location>
</feature>
<gene>
    <name evidence="2" type="ORF">B9Z19DRAFT_1082199</name>
</gene>
<evidence type="ECO:0000313" key="2">
    <source>
        <dbReference type="EMBL" id="PUU79262.1"/>
    </source>
</evidence>
<dbReference type="Proteomes" id="UP000244722">
    <property type="component" value="Unassembled WGS sequence"/>
</dbReference>
<dbReference type="OrthoDB" id="10464656at2759"/>
<protein>
    <submittedName>
        <fullName evidence="2">Uncharacterized protein</fullName>
    </submittedName>
</protein>
<feature type="compositionally biased region" description="Basic and acidic residues" evidence="1">
    <location>
        <begin position="214"/>
        <end position="231"/>
    </location>
</feature>
<organism evidence="2 3">
    <name type="scientific">Tuber borchii</name>
    <name type="common">White truffle</name>
    <dbReference type="NCBI Taxonomy" id="42251"/>
    <lineage>
        <taxon>Eukaryota</taxon>
        <taxon>Fungi</taxon>
        <taxon>Dikarya</taxon>
        <taxon>Ascomycota</taxon>
        <taxon>Pezizomycotina</taxon>
        <taxon>Pezizomycetes</taxon>
        <taxon>Pezizales</taxon>
        <taxon>Tuberaceae</taxon>
        <taxon>Tuber</taxon>
    </lineage>
</organism>